<keyword evidence="2 7" id="KW-0812">Transmembrane</keyword>
<feature type="compositionally biased region" description="Basic and acidic residues" evidence="6">
    <location>
        <begin position="259"/>
        <end position="268"/>
    </location>
</feature>
<feature type="transmembrane region" description="Helical" evidence="7">
    <location>
        <begin position="6"/>
        <end position="26"/>
    </location>
</feature>
<evidence type="ECO:0000313" key="10">
    <source>
        <dbReference type="Proteomes" id="UP000014074"/>
    </source>
</evidence>
<sequence>MWWDDYLLITGWVFILISSALITELMRIGFGLSLAFSPHGHLISTTSDDLNKIALGLTKTSFALTLLRVATGWQKYLIWFLIATMNIILAVNAVTTWMAACDRVGIDAYEAVLPNVCWRVEDSVIVAMVANTYSALVDFILALLPWKIILSLQMKKHEKIGVAVAMSLGLLAGIVGIMKIVQITTITGGEDIPYRLSLLFIWGQAEPNATVIAASIPVLRVLFRDLHRTRYGGSSSRGAGTYLKSDNHSKFPRSLNTMEEGKTDDGSDKSILSPNAKSGIVRTREIAIKYDSRSVHGDEPGVFEMTDQMPIQRHDRVGPRDV</sequence>
<feature type="transmembrane region" description="Helical" evidence="7">
    <location>
        <begin position="124"/>
        <end position="148"/>
    </location>
</feature>
<feature type="transmembrane region" description="Helical" evidence="7">
    <location>
        <begin position="201"/>
        <end position="223"/>
    </location>
</feature>
<dbReference type="GO" id="GO:0016020">
    <property type="term" value="C:membrane"/>
    <property type="evidence" value="ECO:0007669"/>
    <property type="project" value="UniProtKB-SubCell"/>
</dbReference>
<dbReference type="RefSeq" id="XP_007915278.1">
    <property type="nucleotide sequence ID" value="XM_007917087.1"/>
</dbReference>
<accession>R8BKV8</accession>
<dbReference type="EMBL" id="KB933120">
    <property type="protein sequence ID" value="EON99946.1"/>
    <property type="molecule type" value="Genomic_DNA"/>
</dbReference>
<name>R8BKV8_PHAM7</name>
<feature type="transmembrane region" description="Helical" evidence="7">
    <location>
        <begin position="76"/>
        <end position="100"/>
    </location>
</feature>
<dbReference type="Pfam" id="PF20684">
    <property type="entry name" value="Fung_rhodopsin"/>
    <property type="match status" value="1"/>
</dbReference>
<evidence type="ECO:0000256" key="4">
    <source>
        <dbReference type="ARBA" id="ARBA00023136"/>
    </source>
</evidence>
<protein>
    <submittedName>
        <fullName evidence="9">Putative integral membrane protein</fullName>
    </submittedName>
</protein>
<evidence type="ECO:0000256" key="3">
    <source>
        <dbReference type="ARBA" id="ARBA00022989"/>
    </source>
</evidence>
<comment type="similarity">
    <text evidence="5">Belongs to the SAT4 family.</text>
</comment>
<evidence type="ECO:0000256" key="6">
    <source>
        <dbReference type="SAM" id="MobiDB-lite"/>
    </source>
</evidence>
<dbReference type="GeneID" id="19324995"/>
<dbReference type="InterPro" id="IPR049326">
    <property type="entry name" value="Rhodopsin_dom_fungi"/>
</dbReference>
<dbReference type="eggNOG" id="ENOG502SP0C">
    <property type="taxonomic scope" value="Eukaryota"/>
</dbReference>
<dbReference type="PANTHER" id="PTHR33048:SF42">
    <property type="entry name" value="INTEGRAL MEMBRANE PROTEIN"/>
    <property type="match status" value="1"/>
</dbReference>
<evidence type="ECO:0000256" key="2">
    <source>
        <dbReference type="ARBA" id="ARBA00022692"/>
    </source>
</evidence>
<evidence type="ECO:0000256" key="5">
    <source>
        <dbReference type="ARBA" id="ARBA00038359"/>
    </source>
</evidence>
<keyword evidence="4 7" id="KW-0472">Membrane</keyword>
<comment type="subcellular location">
    <subcellularLocation>
        <location evidence="1">Membrane</location>
        <topology evidence="1">Multi-pass membrane protein</topology>
    </subcellularLocation>
</comment>
<evidence type="ECO:0000313" key="9">
    <source>
        <dbReference type="EMBL" id="EON99946.1"/>
    </source>
</evidence>
<dbReference type="AlphaFoldDB" id="R8BKV8"/>
<dbReference type="Proteomes" id="UP000014074">
    <property type="component" value="Unassembled WGS sequence"/>
</dbReference>
<evidence type="ECO:0000259" key="8">
    <source>
        <dbReference type="Pfam" id="PF20684"/>
    </source>
</evidence>
<keyword evidence="10" id="KW-1185">Reference proteome</keyword>
<evidence type="ECO:0000256" key="1">
    <source>
        <dbReference type="ARBA" id="ARBA00004141"/>
    </source>
</evidence>
<organism evidence="9 10">
    <name type="scientific">Phaeoacremonium minimum (strain UCR-PA7)</name>
    <name type="common">Esca disease fungus</name>
    <name type="synonym">Togninia minima</name>
    <dbReference type="NCBI Taxonomy" id="1286976"/>
    <lineage>
        <taxon>Eukaryota</taxon>
        <taxon>Fungi</taxon>
        <taxon>Dikarya</taxon>
        <taxon>Ascomycota</taxon>
        <taxon>Pezizomycotina</taxon>
        <taxon>Sordariomycetes</taxon>
        <taxon>Sordariomycetidae</taxon>
        <taxon>Togniniales</taxon>
        <taxon>Togniniaceae</taxon>
        <taxon>Phaeoacremonium</taxon>
    </lineage>
</organism>
<dbReference type="HOGENOM" id="CLU_028200_3_0_1"/>
<dbReference type="KEGG" id="tmn:UCRPA7_4534"/>
<feature type="transmembrane region" description="Helical" evidence="7">
    <location>
        <begin position="160"/>
        <end position="181"/>
    </location>
</feature>
<feature type="region of interest" description="Disordered" evidence="6">
    <location>
        <begin position="232"/>
        <end position="275"/>
    </location>
</feature>
<reference evidence="10" key="1">
    <citation type="journal article" date="2013" name="Genome Announc.">
        <title>Draft genome sequence of the ascomycete Phaeoacremonium aleophilum strain UCR-PA7, a causal agent of the esca disease complex in grapevines.</title>
        <authorList>
            <person name="Blanco-Ulate B."/>
            <person name="Rolshausen P."/>
            <person name="Cantu D."/>
        </authorList>
    </citation>
    <scope>NUCLEOTIDE SEQUENCE [LARGE SCALE GENOMIC DNA]</scope>
    <source>
        <strain evidence="10">UCR-PA7</strain>
    </source>
</reference>
<dbReference type="OrthoDB" id="5417887at2759"/>
<feature type="domain" description="Rhodopsin" evidence="8">
    <location>
        <begin position="1"/>
        <end position="224"/>
    </location>
</feature>
<dbReference type="InterPro" id="IPR052337">
    <property type="entry name" value="SAT4-like"/>
</dbReference>
<proteinExistence type="inferred from homology"/>
<evidence type="ECO:0000256" key="7">
    <source>
        <dbReference type="SAM" id="Phobius"/>
    </source>
</evidence>
<gene>
    <name evidence="9" type="ORF">UCRPA7_4534</name>
</gene>
<keyword evidence="3 7" id="KW-1133">Transmembrane helix</keyword>
<dbReference type="PANTHER" id="PTHR33048">
    <property type="entry name" value="PTH11-LIKE INTEGRAL MEMBRANE PROTEIN (AFU_ORTHOLOGUE AFUA_5G11245)"/>
    <property type="match status" value="1"/>
</dbReference>